<dbReference type="Gene3D" id="3.40.50.2000">
    <property type="entry name" value="Glycogen Phosphorylase B"/>
    <property type="match status" value="2"/>
</dbReference>
<dbReference type="EMBL" id="MHRA01000028">
    <property type="protein sequence ID" value="OHA15117.1"/>
    <property type="molecule type" value="Genomic_DNA"/>
</dbReference>
<dbReference type="PANTHER" id="PTHR21015">
    <property type="entry name" value="UDP-N-ACETYLGLUCOSAMINE--N-ACETYLMURAMYL-(PENTAPEPTIDE) PYROPHOSPHORYL-UNDECAPRENOL N-ACETYLGLUCOSAMINE TRANSFERASE 1"/>
    <property type="match status" value="1"/>
</dbReference>
<keyword evidence="8 10" id="KW-0131">Cell cycle</keyword>
<keyword evidence="1 10" id="KW-1003">Cell membrane</keyword>
<dbReference type="Pfam" id="PF04101">
    <property type="entry name" value="Glyco_tran_28_C"/>
    <property type="match status" value="1"/>
</dbReference>
<comment type="caution">
    <text evidence="14">The sequence shown here is derived from an EMBL/GenBank/DDBJ whole genome shotgun (WGS) entry which is preliminary data.</text>
</comment>
<keyword evidence="3 10" id="KW-0328">Glycosyltransferase</keyword>
<evidence type="ECO:0000259" key="13">
    <source>
        <dbReference type="Pfam" id="PF04101"/>
    </source>
</evidence>
<comment type="catalytic activity">
    <reaction evidence="10">
        <text>di-trans,octa-cis-undecaprenyl diphospho-N-acetyl-alpha-D-muramoyl-L-alanyl-D-glutamyl-meso-2,6-diaminopimeloyl-D-alanyl-D-alanine + UDP-N-acetyl-alpha-D-glucosamine = di-trans,octa-cis-undecaprenyl diphospho-[N-acetyl-alpha-D-glucosaminyl-(1-&gt;4)]-N-acetyl-alpha-D-muramoyl-L-alanyl-D-glutamyl-meso-2,6-diaminopimeloyl-D-alanyl-D-alanine + UDP + H(+)</text>
        <dbReference type="Rhea" id="RHEA:31227"/>
        <dbReference type="ChEBI" id="CHEBI:15378"/>
        <dbReference type="ChEBI" id="CHEBI:57705"/>
        <dbReference type="ChEBI" id="CHEBI:58223"/>
        <dbReference type="ChEBI" id="CHEBI:61387"/>
        <dbReference type="ChEBI" id="CHEBI:61388"/>
        <dbReference type="EC" id="2.4.1.227"/>
    </reaction>
</comment>
<evidence type="ECO:0000256" key="10">
    <source>
        <dbReference type="HAMAP-Rule" id="MF_00033"/>
    </source>
</evidence>
<comment type="subcellular location">
    <subcellularLocation>
        <location evidence="10">Cell membrane</location>
        <topology evidence="10">Peripheral membrane protein</topology>
        <orientation evidence="10">Cytoplasmic side</orientation>
    </subcellularLocation>
</comment>
<keyword evidence="5 10" id="KW-0133">Cell shape</keyword>
<dbReference type="InterPro" id="IPR007235">
    <property type="entry name" value="Glyco_trans_28_C"/>
</dbReference>
<organism evidence="14 15">
    <name type="scientific">Candidatus Tagabacteria bacterium RIFCSPLOWO2_01_FULL_42_9</name>
    <dbReference type="NCBI Taxonomy" id="1802296"/>
    <lineage>
        <taxon>Bacteria</taxon>
        <taxon>Candidatus Tagaibacteriota</taxon>
    </lineage>
</organism>
<keyword evidence="6 10" id="KW-0573">Peptidoglycan synthesis</keyword>
<keyword evidence="9 10" id="KW-0961">Cell wall biogenesis/degradation</keyword>
<reference evidence="14 15" key="1">
    <citation type="journal article" date="2016" name="Nat. Commun.">
        <title>Thousands of microbial genomes shed light on interconnected biogeochemical processes in an aquifer system.</title>
        <authorList>
            <person name="Anantharaman K."/>
            <person name="Brown C.T."/>
            <person name="Hug L.A."/>
            <person name="Sharon I."/>
            <person name="Castelle C.J."/>
            <person name="Probst A.J."/>
            <person name="Thomas B.C."/>
            <person name="Singh A."/>
            <person name="Wilkins M.J."/>
            <person name="Karaoz U."/>
            <person name="Brodie E.L."/>
            <person name="Williams K.H."/>
            <person name="Hubbard S.S."/>
            <person name="Banfield J.F."/>
        </authorList>
    </citation>
    <scope>NUCLEOTIDE SEQUENCE [LARGE SCALE GENOMIC DNA]</scope>
</reference>
<evidence type="ECO:0000313" key="15">
    <source>
        <dbReference type="Proteomes" id="UP000178116"/>
    </source>
</evidence>
<keyword evidence="4 10" id="KW-0808">Transferase</keyword>
<evidence type="ECO:0000256" key="4">
    <source>
        <dbReference type="ARBA" id="ARBA00022679"/>
    </source>
</evidence>
<evidence type="ECO:0000256" key="7">
    <source>
        <dbReference type="ARBA" id="ARBA00023136"/>
    </source>
</evidence>
<proteinExistence type="inferred from homology"/>
<dbReference type="GO" id="GO:0005975">
    <property type="term" value="P:carbohydrate metabolic process"/>
    <property type="evidence" value="ECO:0007669"/>
    <property type="project" value="InterPro"/>
</dbReference>
<dbReference type="NCBIfam" id="TIGR01133">
    <property type="entry name" value="murG"/>
    <property type="match status" value="1"/>
</dbReference>
<evidence type="ECO:0000259" key="12">
    <source>
        <dbReference type="Pfam" id="PF03033"/>
    </source>
</evidence>
<name>A0A1G2LU44_9BACT</name>
<comment type="similarity">
    <text evidence="10">Belongs to the glycosyltransferase 28 family. MurG subfamily.</text>
</comment>
<dbReference type="GO" id="GO:0050511">
    <property type="term" value="F:undecaprenyldiphospho-muramoylpentapeptide beta-N-acetylglucosaminyltransferase activity"/>
    <property type="evidence" value="ECO:0007669"/>
    <property type="project" value="UniProtKB-UniRule"/>
</dbReference>
<dbReference type="GO" id="GO:0051991">
    <property type="term" value="F:UDP-N-acetyl-D-glucosamine:N-acetylmuramoyl-L-alanyl-D-glutamyl-meso-2,6-diaminopimelyl-D-alanyl-D-alanine-diphosphoundecaprenol 4-beta-N-acetylglucosaminlytransferase activity"/>
    <property type="evidence" value="ECO:0007669"/>
    <property type="project" value="RHEA"/>
</dbReference>
<comment type="function">
    <text evidence="10">Cell wall formation. Catalyzes the transfer of a GlcNAc subunit on undecaprenyl-pyrophosphoryl-MurNAc-pentapeptide (lipid intermediate I) to form undecaprenyl-pyrophosphoryl-MurNAc-(pentapeptide)GlcNAc (lipid intermediate II).</text>
</comment>
<evidence type="ECO:0000256" key="1">
    <source>
        <dbReference type="ARBA" id="ARBA00022475"/>
    </source>
</evidence>
<feature type="binding site" evidence="10">
    <location>
        <begin position="10"/>
        <end position="12"/>
    </location>
    <ligand>
        <name>UDP-N-acetyl-alpha-D-glucosamine</name>
        <dbReference type="ChEBI" id="CHEBI:57705"/>
    </ligand>
</feature>
<feature type="domain" description="Glycosyl transferase family 28 C-terminal" evidence="13">
    <location>
        <begin position="192"/>
        <end position="358"/>
    </location>
</feature>
<evidence type="ECO:0000256" key="9">
    <source>
        <dbReference type="ARBA" id="ARBA00023316"/>
    </source>
</evidence>
<dbReference type="Pfam" id="PF03033">
    <property type="entry name" value="Glyco_transf_28"/>
    <property type="match status" value="1"/>
</dbReference>
<feature type="binding site" evidence="10">
    <location>
        <position position="304"/>
    </location>
    <ligand>
        <name>UDP-N-acetyl-alpha-D-glucosamine</name>
        <dbReference type="ChEBI" id="CHEBI:57705"/>
    </ligand>
</feature>
<dbReference type="PANTHER" id="PTHR21015:SF22">
    <property type="entry name" value="GLYCOSYLTRANSFERASE"/>
    <property type="match status" value="1"/>
</dbReference>
<dbReference type="Proteomes" id="UP000178116">
    <property type="component" value="Unassembled WGS sequence"/>
</dbReference>
<dbReference type="SUPFAM" id="SSF53756">
    <property type="entry name" value="UDP-Glycosyltransferase/glycogen phosphorylase"/>
    <property type="match status" value="1"/>
</dbReference>
<keyword evidence="7 10" id="KW-0472">Membrane</keyword>
<evidence type="ECO:0000256" key="5">
    <source>
        <dbReference type="ARBA" id="ARBA00022960"/>
    </source>
</evidence>
<comment type="caution">
    <text evidence="10">Lacks conserved residue(s) required for the propagation of feature annotation.</text>
</comment>
<evidence type="ECO:0000256" key="2">
    <source>
        <dbReference type="ARBA" id="ARBA00022618"/>
    </source>
</evidence>
<dbReference type="GO" id="GO:0009252">
    <property type="term" value="P:peptidoglycan biosynthetic process"/>
    <property type="evidence" value="ECO:0007669"/>
    <property type="project" value="UniProtKB-UniRule"/>
</dbReference>
<feature type="transmembrane region" description="Helical" evidence="11">
    <location>
        <begin position="69"/>
        <end position="93"/>
    </location>
</feature>
<accession>A0A1G2LU44</accession>
<dbReference type="AlphaFoldDB" id="A0A1G2LU44"/>
<keyword evidence="11" id="KW-0812">Transmembrane</keyword>
<evidence type="ECO:0000256" key="11">
    <source>
        <dbReference type="SAM" id="Phobius"/>
    </source>
</evidence>
<sequence>MKILFTGGGTGGHFYPIAAIIEVLQVLIEEERFIGVEFIFMSDTPYDADLLIRQNVRFKKVPAGKMRRYFSFFNFLDVFKTIAGLWSAFWFMYREFPDIVFGKGGYASFPALFGARILGIPVMIHESDSVPGRVNLWAAKFAKRVAISFPESAKYFFPSKTALTGLPIRKEILGSTPEEAKEFFELEPNVPVILILGGSQGSKNINDVILDAAPEIVKFAQIIHQCGKKNIDETKSRLSVVLEKSSFKSRYHLHGYLDDADLRNASSVADIVISRAGASAIFEIAAWAVPAILIPIDSSAQDHQRENAYNYAKTGAALVIEESNLTSHLLLSEIQQILKDEKRKEEMRKAGTNFSQPKAARKIARELLRLALEHVS</sequence>
<evidence type="ECO:0000256" key="3">
    <source>
        <dbReference type="ARBA" id="ARBA00022676"/>
    </source>
</evidence>
<gene>
    <name evidence="10" type="primary">murG</name>
    <name evidence="14" type="ORF">A3A10_00400</name>
</gene>
<dbReference type="GO" id="GO:0051301">
    <property type="term" value="P:cell division"/>
    <property type="evidence" value="ECO:0007669"/>
    <property type="project" value="UniProtKB-KW"/>
</dbReference>
<evidence type="ECO:0000313" key="14">
    <source>
        <dbReference type="EMBL" id="OHA15117.1"/>
    </source>
</evidence>
<keyword evidence="11" id="KW-1133">Transmembrane helix</keyword>
<dbReference type="GO" id="GO:0071555">
    <property type="term" value="P:cell wall organization"/>
    <property type="evidence" value="ECO:0007669"/>
    <property type="project" value="UniProtKB-KW"/>
</dbReference>
<dbReference type="InterPro" id="IPR006009">
    <property type="entry name" value="GlcNAc_MurG"/>
</dbReference>
<dbReference type="GO" id="GO:0008360">
    <property type="term" value="P:regulation of cell shape"/>
    <property type="evidence" value="ECO:0007669"/>
    <property type="project" value="UniProtKB-KW"/>
</dbReference>
<evidence type="ECO:0000256" key="8">
    <source>
        <dbReference type="ARBA" id="ARBA00023306"/>
    </source>
</evidence>
<dbReference type="GO" id="GO:0005886">
    <property type="term" value="C:plasma membrane"/>
    <property type="evidence" value="ECO:0007669"/>
    <property type="project" value="UniProtKB-SubCell"/>
</dbReference>
<keyword evidence="2 10" id="KW-0132">Cell division</keyword>
<protein>
    <recommendedName>
        <fullName evidence="10">UDP-N-acetylglucosamine--N-acetylmuramyl-(pentapeptide) pyrophosphoryl-undecaprenol N-acetylglucosamine transferase</fullName>
        <ecNumber evidence="10">2.4.1.227</ecNumber>
    </recommendedName>
    <alternativeName>
        <fullName evidence="10">Undecaprenyl-PP-MurNAc-pentapeptide-UDPGlcNAc GlcNAc transferase</fullName>
    </alternativeName>
</protein>
<feature type="binding site" evidence="10">
    <location>
        <position position="169"/>
    </location>
    <ligand>
        <name>UDP-N-acetyl-alpha-D-glucosamine</name>
        <dbReference type="ChEBI" id="CHEBI:57705"/>
    </ligand>
</feature>
<feature type="binding site" evidence="10">
    <location>
        <position position="199"/>
    </location>
    <ligand>
        <name>UDP-N-acetyl-alpha-D-glucosamine</name>
        <dbReference type="ChEBI" id="CHEBI:57705"/>
    </ligand>
</feature>
<dbReference type="InterPro" id="IPR004276">
    <property type="entry name" value="GlycoTrans_28_N"/>
</dbReference>
<evidence type="ECO:0000256" key="6">
    <source>
        <dbReference type="ARBA" id="ARBA00022984"/>
    </source>
</evidence>
<comment type="pathway">
    <text evidence="10">Cell wall biogenesis; peptidoglycan biosynthesis.</text>
</comment>
<dbReference type="HAMAP" id="MF_00033">
    <property type="entry name" value="MurG"/>
    <property type="match status" value="1"/>
</dbReference>
<dbReference type="EC" id="2.4.1.227" evidence="10"/>
<feature type="domain" description="Glycosyltransferase family 28 N-terminal" evidence="12">
    <location>
        <begin position="3"/>
        <end position="147"/>
    </location>
</feature>
<dbReference type="UniPathway" id="UPA00219"/>
<dbReference type="CDD" id="cd03785">
    <property type="entry name" value="GT28_MurG"/>
    <property type="match status" value="1"/>
</dbReference>